<name>A0A540K5K5_MALBA</name>
<dbReference type="EMBL" id="VIEB01003374">
    <property type="protein sequence ID" value="TQD69504.1"/>
    <property type="molecule type" value="Genomic_DNA"/>
</dbReference>
<reference evidence="1 2" key="1">
    <citation type="journal article" date="2019" name="G3 (Bethesda)">
        <title>Sequencing of a Wild Apple (Malus baccata) Genome Unravels the Differences Between Cultivated and Wild Apple Species Regarding Disease Resistance and Cold Tolerance.</title>
        <authorList>
            <person name="Chen X."/>
        </authorList>
    </citation>
    <scope>NUCLEOTIDE SEQUENCE [LARGE SCALE GENOMIC DNA]</scope>
    <source>
        <strain evidence="2">cv. Shandingzi</strain>
        <tissue evidence="1">Leaves</tissue>
    </source>
</reference>
<protein>
    <submittedName>
        <fullName evidence="1">Uncharacterized protein</fullName>
    </submittedName>
</protein>
<dbReference type="Proteomes" id="UP000315295">
    <property type="component" value="Unassembled WGS sequence"/>
</dbReference>
<dbReference type="AlphaFoldDB" id="A0A540K5K5"/>
<evidence type="ECO:0000313" key="1">
    <source>
        <dbReference type="EMBL" id="TQD69504.1"/>
    </source>
</evidence>
<evidence type="ECO:0000313" key="2">
    <source>
        <dbReference type="Proteomes" id="UP000315295"/>
    </source>
</evidence>
<comment type="caution">
    <text evidence="1">The sequence shown here is derived from an EMBL/GenBank/DDBJ whole genome shotgun (WGS) entry which is preliminary data.</text>
</comment>
<organism evidence="1 2">
    <name type="scientific">Malus baccata</name>
    <name type="common">Siberian crab apple</name>
    <name type="synonym">Pyrus baccata</name>
    <dbReference type="NCBI Taxonomy" id="106549"/>
    <lineage>
        <taxon>Eukaryota</taxon>
        <taxon>Viridiplantae</taxon>
        <taxon>Streptophyta</taxon>
        <taxon>Embryophyta</taxon>
        <taxon>Tracheophyta</taxon>
        <taxon>Spermatophyta</taxon>
        <taxon>Magnoliopsida</taxon>
        <taxon>eudicotyledons</taxon>
        <taxon>Gunneridae</taxon>
        <taxon>Pentapetalae</taxon>
        <taxon>rosids</taxon>
        <taxon>fabids</taxon>
        <taxon>Rosales</taxon>
        <taxon>Rosaceae</taxon>
        <taxon>Amygdaloideae</taxon>
        <taxon>Maleae</taxon>
        <taxon>Malus</taxon>
    </lineage>
</organism>
<keyword evidence="2" id="KW-1185">Reference proteome</keyword>
<sequence>MENADSVVTGMGTVEDLVPLGVTLGTRVELLLIIDLLLGGPVEDPALVAELVVLVQAPLALINLK</sequence>
<gene>
    <name evidence="1" type="ORF">C1H46_044962</name>
</gene>
<proteinExistence type="predicted"/>
<accession>A0A540K5K5</accession>